<feature type="binding site" evidence="2">
    <location>
        <begin position="15"/>
        <end position="18"/>
    </location>
    <ligand>
        <name>FAD</name>
        <dbReference type="ChEBI" id="CHEBI:57692"/>
    </ligand>
</feature>
<dbReference type="RefSeq" id="WP_145735439.1">
    <property type="nucleotide sequence ID" value="NZ_VITR01000017.1"/>
</dbReference>
<name>A0A560GR65_9PROT</name>
<dbReference type="AlphaFoldDB" id="A0A560GR65"/>
<feature type="binding site" evidence="2">
    <location>
        <position position="344"/>
    </location>
    <ligand>
        <name>L-tryptophan</name>
        <dbReference type="ChEBI" id="CHEBI:57912"/>
    </ligand>
</feature>
<protein>
    <submittedName>
        <fullName evidence="3">Tryptophan halogenase</fullName>
    </submittedName>
</protein>
<dbReference type="Pfam" id="PF04820">
    <property type="entry name" value="Trp_halogenase"/>
    <property type="match status" value="1"/>
</dbReference>
<keyword evidence="2" id="KW-0547">Nucleotide-binding</keyword>
<sequence length="509" mass="55491">MSQNGPLGHIAIIGGGTAGWMAAAALARVLGRHGPAITLVESEEIGTVGVGEATIPPIQAFNAMLGINEDDFLRATQGTFKLGIEFIDWLRPGHLYFHPFGDHGVDFGPVPFDGLWHKLRSRGLAGPLEAYSICAAAAAAGRFARPTQGDNTPLSRISYAFHFDAALYAQLLRTHAEAAGVTRREGRVTAVDLRPDGFIEAVTLSCGSRVTADFFIDCSGFRGLLIADALGAGFQDWGHWLPNDRAVAVPCAPGGSFTPYTRSTARAAGWQWRIPLRNRIGNGYVYASAHLSDEGAMATLMANLDGAALAEPRLLRFRTGRRDAFWVKNCVALGLAAGFLEPLESTSIHLIQAGIARLLEMFPTRAFEPADIRRYNRLMAAEFDSVRDFVILHFHATERADTPYWAHVRTMEVPETLAERLRIYRATGRVFREADDLFTKTSWLAVMQGQGLTAEGYDPLADGMPETEAQARLERIAAVTAASVQRLPSHGEFIRTRVDAGFQPWGESL</sequence>
<feature type="binding site" evidence="2">
    <location>
        <position position="348"/>
    </location>
    <ligand>
        <name>FAD</name>
        <dbReference type="ChEBI" id="CHEBI:57692"/>
    </ligand>
</feature>
<evidence type="ECO:0000256" key="2">
    <source>
        <dbReference type="PIRSR" id="PIRSR011396-2"/>
    </source>
</evidence>
<accession>A0A560GR65</accession>
<dbReference type="PANTHER" id="PTHR43747">
    <property type="entry name" value="FAD-BINDING PROTEIN"/>
    <property type="match status" value="1"/>
</dbReference>
<feature type="binding site" evidence="2">
    <location>
        <position position="81"/>
    </location>
    <ligand>
        <name>7-chloro-L-tryptophan</name>
        <dbReference type="ChEBI" id="CHEBI:58713"/>
    </ligand>
</feature>
<feature type="binding site" evidence="2">
    <location>
        <position position="188"/>
    </location>
    <ligand>
        <name>FAD</name>
        <dbReference type="ChEBI" id="CHEBI:57692"/>
    </ligand>
</feature>
<evidence type="ECO:0000256" key="1">
    <source>
        <dbReference type="PIRSR" id="PIRSR011396-1"/>
    </source>
</evidence>
<dbReference type="InterPro" id="IPR050816">
    <property type="entry name" value="Flavin-dep_Halogenase_NPB"/>
</dbReference>
<dbReference type="InterPro" id="IPR006905">
    <property type="entry name" value="Flavin_halogenase"/>
</dbReference>
<reference evidence="3 4" key="1">
    <citation type="submission" date="2019-06" db="EMBL/GenBank/DDBJ databases">
        <title>Genomic Encyclopedia of Type Strains, Phase IV (KMG-V): Genome sequencing to study the core and pangenomes of soil and plant-associated prokaryotes.</title>
        <authorList>
            <person name="Whitman W."/>
        </authorList>
    </citation>
    <scope>NUCLEOTIDE SEQUENCE [LARGE SCALE GENOMIC DNA]</scope>
    <source>
        <strain evidence="3 4">BR 11622</strain>
    </source>
</reference>
<proteinExistence type="predicted"/>
<feature type="active site" evidence="1">
    <location>
        <position position="81"/>
    </location>
</feature>
<dbReference type="InterPro" id="IPR036188">
    <property type="entry name" value="FAD/NAD-bd_sf"/>
</dbReference>
<keyword evidence="4" id="KW-1185">Reference proteome</keyword>
<dbReference type="GO" id="GO:0000166">
    <property type="term" value="F:nucleotide binding"/>
    <property type="evidence" value="ECO:0007669"/>
    <property type="project" value="UniProtKB-KW"/>
</dbReference>
<keyword evidence="2" id="KW-0274">FAD</keyword>
<dbReference type="Proteomes" id="UP000315751">
    <property type="component" value="Unassembled WGS sequence"/>
</dbReference>
<dbReference type="SUPFAM" id="SSF51905">
    <property type="entry name" value="FAD/NAD(P)-binding domain"/>
    <property type="match status" value="1"/>
</dbReference>
<evidence type="ECO:0000313" key="4">
    <source>
        <dbReference type="Proteomes" id="UP000315751"/>
    </source>
</evidence>
<evidence type="ECO:0000313" key="3">
    <source>
        <dbReference type="EMBL" id="TWB36512.1"/>
    </source>
</evidence>
<gene>
    <name evidence="3" type="ORF">FBZ90_11773</name>
</gene>
<dbReference type="EMBL" id="VITR01000017">
    <property type="protein sequence ID" value="TWB36512.1"/>
    <property type="molecule type" value="Genomic_DNA"/>
</dbReference>
<dbReference type="PANTHER" id="PTHR43747:SF4">
    <property type="entry name" value="FLAVIN-DEPENDENT TRYPTOPHAN HALOGENASE"/>
    <property type="match status" value="1"/>
</dbReference>
<dbReference type="PIRSF" id="PIRSF011396">
    <property type="entry name" value="Trp_halogenase"/>
    <property type="match status" value="1"/>
</dbReference>
<dbReference type="Gene3D" id="3.50.50.60">
    <property type="entry name" value="FAD/NAD(P)-binding domain"/>
    <property type="match status" value="1"/>
</dbReference>
<organism evidence="3 4">
    <name type="scientific">Nitrospirillum amazonense</name>
    <dbReference type="NCBI Taxonomy" id="28077"/>
    <lineage>
        <taxon>Bacteria</taxon>
        <taxon>Pseudomonadati</taxon>
        <taxon>Pseudomonadota</taxon>
        <taxon>Alphaproteobacteria</taxon>
        <taxon>Rhodospirillales</taxon>
        <taxon>Azospirillaceae</taxon>
        <taxon>Nitrospirillum</taxon>
    </lineage>
</organism>
<dbReference type="GO" id="GO:0004497">
    <property type="term" value="F:monooxygenase activity"/>
    <property type="evidence" value="ECO:0007669"/>
    <property type="project" value="InterPro"/>
</dbReference>
<keyword evidence="2" id="KW-0285">Flavoprotein</keyword>
<feature type="binding site" evidence="2">
    <location>
        <position position="335"/>
    </location>
    <ligand>
        <name>FAD</name>
        <dbReference type="ChEBI" id="CHEBI:57692"/>
    </ligand>
</feature>
<dbReference type="InterPro" id="IPR033856">
    <property type="entry name" value="Trp_halogen"/>
</dbReference>
<comment type="caution">
    <text evidence="3">The sequence shown here is derived from an EMBL/GenBank/DDBJ whole genome shotgun (WGS) entry which is preliminary data.</text>
</comment>
<dbReference type="OrthoDB" id="9799983at2"/>